<evidence type="ECO:0000256" key="1">
    <source>
        <dbReference type="ARBA" id="ARBA00004050"/>
    </source>
</evidence>
<dbReference type="Pfam" id="PF01127">
    <property type="entry name" value="Sdh_cyt"/>
    <property type="match status" value="1"/>
</dbReference>
<comment type="cofactor">
    <cofactor evidence="18">
        <name>heme</name>
        <dbReference type="ChEBI" id="CHEBI:30413"/>
    </cofactor>
    <text evidence="18">The heme is bound between the two transmembrane subunits.</text>
</comment>
<feature type="transmembrane region" description="Helical" evidence="19">
    <location>
        <begin position="59"/>
        <end position="77"/>
    </location>
</feature>
<dbReference type="InterPro" id="IPR000701">
    <property type="entry name" value="SuccDH_FuR_B_TM-su"/>
</dbReference>
<organism evidence="20 21">
    <name type="scientific">SAR86 cluster bacterium</name>
    <dbReference type="NCBI Taxonomy" id="2030880"/>
    <lineage>
        <taxon>Bacteria</taxon>
        <taxon>Pseudomonadati</taxon>
        <taxon>Pseudomonadota</taxon>
        <taxon>Gammaproteobacteria</taxon>
        <taxon>SAR86 cluster</taxon>
    </lineage>
</organism>
<dbReference type="Gene3D" id="1.20.1300.10">
    <property type="entry name" value="Fumarate reductase/succinate dehydrogenase, transmembrane subunit"/>
    <property type="match status" value="1"/>
</dbReference>
<dbReference type="CDD" id="cd03494">
    <property type="entry name" value="SQR_TypeC_SdhD"/>
    <property type="match status" value="1"/>
</dbReference>
<dbReference type="GO" id="GO:0020037">
    <property type="term" value="F:heme binding"/>
    <property type="evidence" value="ECO:0007669"/>
    <property type="project" value="InterPro"/>
</dbReference>
<evidence type="ECO:0000313" key="20">
    <source>
        <dbReference type="EMBL" id="NQV63938.1"/>
    </source>
</evidence>
<comment type="function">
    <text evidence="1 16">Membrane-anchoring subunit of succinate dehydrogenase (SDH).</text>
</comment>
<evidence type="ECO:0000256" key="10">
    <source>
        <dbReference type="ARBA" id="ARBA00022692"/>
    </source>
</evidence>
<name>A0A972VUD3_9GAMM</name>
<dbReference type="GO" id="GO:0017004">
    <property type="term" value="P:cytochrome complex assembly"/>
    <property type="evidence" value="ECO:0007669"/>
    <property type="project" value="TreeGrafter"/>
</dbReference>
<evidence type="ECO:0000256" key="11">
    <source>
        <dbReference type="ARBA" id="ARBA00022723"/>
    </source>
</evidence>
<feature type="transmembrane region" description="Helical" evidence="19">
    <location>
        <begin position="21"/>
        <end position="39"/>
    </location>
</feature>
<dbReference type="PIRSF" id="PIRSF000169">
    <property type="entry name" value="SDH_D"/>
    <property type="match status" value="1"/>
</dbReference>
<evidence type="ECO:0000256" key="2">
    <source>
        <dbReference type="ARBA" id="ARBA00004429"/>
    </source>
</evidence>
<keyword evidence="15 16" id="KW-0472">Membrane</keyword>
<dbReference type="GO" id="GO:0006099">
    <property type="term" value="P:tricarboxylic acid cycle"/>
    <property type="evidence" value="ECO:0007669"/>
    <property type="project" value="UniProtKB-UniRule"/>
</dbReference>
<keyword evidence="8 16" id="KW-0816">Tricarboxylic acid cycle</keyword>
<dbReference type="PANTHER" id="PTHR38689:SF1">
    <property type="entry name" value="SUCCINATE DEHYDROGENASE HYDROPHOBIC MEMBRANE ANCHOR SUBUNIT"/>
    <property type="match status" value="1"/>
</dbReference>
<evidence type="ECO:0000256" key="6">
    <source>
        <dbReference type="ARBA" id="ARBA00022475"/>
    </source>
</evidence>
<dbReference type="SUPFAM" id="SSF81343">
    <property type="entry name" value="Fumarate reductase respiratory complex transmembrane subunits"/>
    <property type="match status" value="1"/>
</dbReference>
<evidence type="ECO:0000256" key="18">
    <source>
        <dbReference type="PIRSR" id="PIRSR000169-2"/>
    </source>
</evidence>
<keyword evidence="13 19" id="KW-1133">Transmembrane helix</keyword>
<feature type="transmembrane region" description="Helical" evidence="19">
    <location>
        <begin position="98"/>
        <end position="120"/>
    </location>
</feature>
<comment type="pathway">
    <text evidence="3 16">Carbohydrate metabolism; tricarboxylic acid cycle.</text>
</comment>
<keyword evidence="7 16" id="KW-0997">Cell inner membrane</keyword>
<accession>A0A972VUD3</accession>
<dbReference type="AlphaFoldDB" id="A0A972VUD3"/>
<dbReference type="NCBIfam" id="TIGR02968">
    <property type="entry name" value="succ_dehyd_anc"/>
    <property type="match status" value="1"/>
</dbReference>
<dbReference type="PANTHER" id="PTHR38689">
    <property type="entry name" value="SUCCINATE DEHYDROGENASE HYDROPHOBIC MEMBRANE ANCHOR SUBUNIT"/>
    <property type="match status" value="1"/>
</dbReference>
<evidence type="ECO:0000256" key="19">
    <source>
        <dbReference type="SAM" id="Phobius"/>
    </source>
</evidence>
<evidence type="ECO:0000256" key="8">
    <source>
        <dbReference type="ARBA" id="ARBA00022532"/>
    </source>
</evidence>
<evidence type="ECO:0000256" key="14">
    <source>
        <dbReference type="ARBA" id="ARBA00023004"/>
    </source>
</evidence>
<keyword evidence="10 19" id="KW-0812">Transmembrane</keyword>
<comment type="caution">
    <text evidence="20">The sequence shown here is derived from an EMBL/GenBank/DDBJ whole genome shotgun (WGS) entry which is preliminary data.</text>
</comment>
<dbReference type="EMBL" id="JABMOJ010000042">
    <property type="protein sequence ID" value="NQV63938.1"/>
    <property type="molecule type" value="Genomic_DNA"/>
</dbReference>
<evidence type="ECO:0000256" key="5">
    <source>
        <dbReference type="ARBA" id="ARBA00022448"/>
    </source>
</evidence>
<keyword evidence="5 16" id="KW-0813">Transport</keyword>
<feature type="binding site" description="axial binding residue" evidence="18">
    <location>
        <position position="71"/>
    </location>
    <ligand>
        <name>heme</name>
        <dbReference type="ChEBI" id="CHEBI:30413"/>
        <note>ligand shared with second transmembrane subunit</note>
    </ligand>
    <ligandPart>
        <name>Fe</name>
        <dbReference type="ChEBI" id="CHEBI:18248"/>
    </ligandPart>
</feature>
<keyword evidence="9 18" id="KW-0349">Heme</keyword>
<sequence length="122" mass="14158">MVTQVTSFSRNGLSDFIVQRVTAYILAAYTVFLVGYLLIQGEMVYADWQMLFSHTWMQIFTMLALVSTCAHAWIGMWTIGTDYIREHYFGQKADGYRLIYQVICILTLASYLFWGVKILWGN</sequence>
<evidence type="ECO:0000256" key="15">
    <source>
        <dbReference type="ARBA" id="ARBA00023136"/>
    </source>
</evidence>
<evidence type="ECO:0000256" key="9">
    <source>
        <dbReference type="ARBA" id="ARBA00022617"/>
    </source>
</evidence>
<evidence type="ECO:0000256" key="16">
    <source>
        <dbReference type="PIRNR" id="PIRNR000169"/>
    </source>
</evidence>
<protein>
    <recommendedName>
        <fullName evidence="4 16">Succinate dehydrogenase hydrophobic membrane anchor subunit</fullName>
    </recommendedName>
</protein>
<comment type="subcellular location">
    <subcellularLocation>
        <location evidence="2 16">Cell inner membrane</location>
        <topology evidence="2 16">Multi-pass membrane protein</topology>
    </subcellularLocation>
</comment>
<proteinExistence type="predicted"/>
<evidence type="ECO:0000256" key="13">
    <source>
        <dbReference type="ARBA" id="ARBA00022989"/>
    </source>
</evidence>
<keyword evidence="12 16" id="KW-0249">Electron transport</keyword>
<reference evidence="20" key="1">
    <citation type="submission" date="2020-05" db="EMBL/GenBank/DDBJ databases">
        <title>Sulfur intermediates as new biogeochemical hubs in an aquatic model microbial ecosystem.</title>
        <authorList>
            <person name="Vigneron A."/>
        </authorList>
    </citation>
    <scope>NUCLEOTIDE SEQUENCE</scope>
    <source>
        <strain evidence="20">Bin.250</strain>
    </source>
</reference>
<dbReference type="InterPro" id="IPR014312">
    <property type="entry name" value="Succ_DH_anchor"/>
</dbReference>
<evidence type="ECO:0000256" key="4">
    <source>
        <dbReference type="ARBA" id="ARBA00019425"/>
    </source>
</evidence>
<evidence type="ECO:0000313" key="21">
    <source>
        <dbReference type="Proteomes" id="UP000754644"/>
    </source>
</evidence>
<dbReference type="Proteomes" id="UP000754644">
    <property type="component" value="Unassembled WGS sequence"/>
</dbReference>
<keyword evidence="11 18" id="KW-0479">Metal-binding</keyword>
<dbReference type="InterPro" id="IPR034804">
    <property type="entry name" value="SQR/QFR_C/D"/>
</dbReference>
<gene>
    <name evidence="20" type="primary">sdhD</name>
    <name evidence="20" type="ORF">HQ497_01115</name>
</gene>
<evidence type="ECO:0000256" key="3">
    <source>
        <dbReference type="ARBA" id="ARBA00005163"/>
    </source>
</evidence>
<keyword evidence="6 16" id="KW-1003">Cell membrane</keyword>
<dbReference type="GO" id="GO:0009055">
    <property type="term" value="F:electron transfer activity"/>
    <property type="evidence" value="ECO:0007669"/>
    <property type="project" value="TreeGrafter"/>
</dbReference>
<dbReference type="GO" id="GO:0046872">
    <property type="term" value="F:metal ion binding"/>
    <property type="evidence" value="ECO:0007669"/>
    <property type="project" value="UniProtKB-KW"/>
</dbReference>
<keyword evidence="14 18" id="KW-0408">Iron</keyword>
<evidence type="ECO:0000256" key="7">
    <source>
        <dbReference type="ARBA" id="ARBA00022519"/>
    </source>
</evidence>
<feature type="binding site" evidence="17">
    <location>
        <position position="83"/>
    </location>
    <ligand>
        <name>a ubiquinone</name>
        <dbReference type="ChEBI" id="CHEBI:16389"/>
    </ligand>
</feature>
<evidence type="ECO:0000256" key="17">
    <source>
        <dbReference type="PIRSR" id="PIRSR000169-1"/>
    </source>
</evidence>
<dbReference type="GO" id="GO:0005886">
    <property type="term" value="C:plasma membrane"/>
    <property type="evidence" value="ECO:0007669"/>
    <property type="project" value="UniProtKB-SubCell"/>
</dbReference>
<evidence type="ECO:0000256" key="12">
    <source>
        <dbReference type="ARBA" id="ARBA00022982"/>
    </source>
</evidence>